<dbReference type="AlphaFoldDB" id="A0A4D8QQC4"/>
<dbReference type="Pfam" id="PF12281">
    <property type="entry name" value="NTP_transf_8"/>
    <property type="match status" value="1"/>
</dbReference>
<dbReference type="EMBL" id="CP032337">
    <property type="protein sequence ID" value="QCO07502.1"/>
    <property type="molecule type" value="Genomic_DNA"/>
</dbReference>
<protein>
    <recommendedName>
        <fullName evidence="2">Nucleotidyltransferase-like domain-containing protein</fullName>
    </recommendedName>
</protein>
<evidence type="ECO:0000256" key="1">
    <source>
        <dbReference type="SAM" id="MobiDB-lite"/>
    </source>
</evidence>
<dbReference type="Proteomes" id="UP000298596">
    <property type="component" value="Plasmid p7"/>
</dbReference>
<organism evidence="3 4">
    <name type="scientific">Azospirillum brasilense</name>
    <dbReference type="NCBI Taxonomy" id="192"/>
    <lineage>
        <taxon>Bacteria</taxon>
        <taxon>Pseudomonadati</taxon>
        <taxon>Pseudomonadota</taxon>
        <taxon>Alphaproteobacteria</taxon>
        <taxon>Rhodospirillales</taxon>
        <taxon>Azospirillaceae</taxon>
        <taxon>Azospirillum</taxon>
    </lineage>
</organism>
<gene>
    <name evidence="3" type="ORF">D3867_37090</name>
</gene>
<feature type="region of interest" description="Disordered" evidence="1">
    <location>
        <begin position="349"/>
        <end position="387"/>
    </location>
</feature>
<proteinExistence type="predicted"/>
<dbReference type="InterPro" id="IPR058575">
    <property type="entry name" value="NTP_transf_8_dom"/>
</dbReference>
<dbReference type="InterPro" id="IPR022550">
    <property type="entry name" value="NTP_transf_8"/>
</dbReference>
<accession>A0A4D8QQC4</accession>
<keyword evidence="3" id="KW-0614">Plasmid</keyword>
<geneLocation type="plasmid" evidence="3 4">
    <name>p7</name>
</geneLocation>
<dbReference type="PIRSF" id="PIRSF031854">
    <property type="entry name" value="UCP031854"/>
    <property type="match status" value="1"/>
</dbReference>
<evidence type="ECO:0000313" key="4">
    <source>
        <dbReference type="Proteomes" id="UP000298596"/>
    </source>
</evidence>
<name>A0A4D8QQC4_AZOBR</name>
<evidence type="ECO:0000259" key="2">
    <source>
        <dbReference type="Pfam" id="PF12281"/>
    </source>
</evidence>
<evidence type="ECO:0000313" key="3">
    <source>
        <dbReference type="EMBL" id="QCO07502.1"/>
    </source>
</evidence>
<reference evidence="3 4" key="1">
    <citation type="submission" date="2018-09" db="EMBL/GenBank/DDBJ databases">
        <title>Whole genome based analysis of evolution and adaptive divergence in Indian and Brazilian strains of Azospirillum brasilense.</title>
        <authorList>
            <person name="Singh C."/>
            <person name="Tripathi A.K."/>
        </authorList>
    </citation>
    <scope>NUCLEOTIDE SEQUENCE [LARGE SCALE GENOMIC DNA]</scope>
    <source>
        <strain evidence="3 4">MTCC4036</strain>
        <plasmid evidence="3 4">p7</plasmid>
    </source>
</reference>
<sequence length="387" mass="43612">MQTMFAELEQRCLDAEFDETFPLNGSFSKRTRSGRDYWYYNAYNPDTGGEERKRSTRYVGPVDDPEITARVERFGSLKADYRERRRMISALKAGGLPAPQTPFVGDVVEALWKAGAFRLRCVLIGTVAYNTYDGLLGYRLPRHLTGDIDLAQFHAISFLVDDSIPPVLDVLREVDHAFREVPNQADDRHATKFTTGRFTVEFLTPNRSKDNYQGKPAPMPALGGAAAQPLCYLDYLIYRPARSVMLHNAGIPVWVPAPERYAVHKLIVATRRRDDLNGQAKRDKDLRQAGDIIAALSDSRRHHDLAEAWTDAWERGPRWQEQLVQGRSALPNDERDMLREAVLRACRDTKDDPAAIGFGPEPAVEPSPEPGNEEPGTGRTFGAEQRQ</sequence>
<feature type="domain" description="Nucleotidyltransferase-like" evidence="2">
    <location>
        <begin position="104"/>
        <end position="314"/>
    </location>
</feature>